<dbReference type="EMBL" id="CP108084">
    <property type="protein sequence ID" value="WUP48362.1"/>
    <property type="molecule type" value="Genomic_DNA"/>
</dbReference>
<gene>
    <name evidence="3" type="ORF">OG994_22550</name>
</gene>
<reference evidence="3" key="1">
    <citation type="submission" date="2022-10" db="EMBL/GenBank/DDBJ databases">
        <title>The complete genomes of actinobacterial strains from the NBC collection.</title>
        <authorList>
            <person name="Joergensen T.S."/>
            <person name="Alvarez Arevalo M."/>
            <person name="Sterndorff E.B."/>
            <person name="Faurdal D."/>
            <person name="Vuksanovic O."/>
            <person name="Mourched A.-S."/>
            <person name="Charusanti P."/>
            <person name="Shaw S."/>
            <person name="Blin K."/>
            <person name="Weber T."/>
        </authorList>
    </citation>
    <scope>NUCLEOTIDE SEQUENCE</scope>
    <source>
        <strain evidence="3">NBC_00256</strain>
    </source>
</reference>
<organism evidence="3 4">
    <name type="scientific">Micromonospora globbae</name>
    <dbReference type="NCBI Taxonomy" id="1894969"/>
    <lineage>
        <taxon>Bacteria</taxon>
        <taxon>Bacillati</taxon>
        <taxon>Actinomycetota</taxon>
        <taxon>Actinomycetes</taxon>
        <taxon>Micromonosporales</taxon>
        <taxon>Micromonosporaceae</taxon>
        <taxon>Micromonospora</taxon>
    </lineage>
</organism>
<sequence length="233" mass="24612">MTEEMQDRALTVVLADAAAIRSTIERKANHNQNVIGLHLTVVAAVAGFILAEKADPRLLLLLPLISAALGLNVASQYRDIRIAGEYIEQVLSPAVARYTGDRTLFGWETFYWKRKYDGHLSQALAMGLIFPGVSTVALAVTLPSVRSTSDVIAWSIGAGMLVLLLASWSYRLREMVRARHGRFLRRRAAPAPASAPAAAPEAAAVPAPAPAAVPTTAQEAAAAPAPAPGTAGT</sequence>
<feature type="region of interest" description="Disordered" evidence="1">
    <location>
        <begin position="195"/>
        <end position="233"/>
    </location>
</feature>
<feature type="transmembrane region" description="Helical" evidence="2">
    <location>
        <begin position="151"/>
        <end position="170"/>
    </location>
</feature>
<feature type="transmembrane region" description="Helical" evidence="2">
    <location>
        <begin position="57"/>
        <end position="74"/>
    </location>
</feature>
<feature type="transmembrane region" description="Helical" evidence="2">
    <location>
        <begin position="34"/>
        <end position="51"/>
    </location>
</feature>
<feature type="transmembrane region" description="Helical" evidence="2">
    <location>
        <begin position="123"/>
        <end position="145"/>
    </location>
</feature>
<evidence type="ECO:0000256" key="2">
    <source>
        <dbReference type="SAM" id="Phobius"/>
    </source>
</evidence>
<feature type="compositionally biased region" description="Low complexity" evidence="1">
    <location>
        <begin position="195"/>
        <end position="224"/>
    </location>
</feature>
<protein>
    <submittedName>
        <fullName evidence="3">Uncharacterized protein</fullName>
    </submittedName>
</protein>
<evidence type="ECO:0000313" key="3">
    <source>
        <dbReference type="EMBL" id="WUP48362.1"/>
    </source>
</evidence>
<evidence type="ECO:0000313" key="4">
    <source>
        <dbReference type="Proteomes" id="UP001432190"/>
    </source>
</evidence>
<keyword evidence="4" id="KW-1185">Reference proteome</keyword>
<proteinExistence type="predicted"/>
<dbReference type="Proteomes" id="UP001432190">
    <property type="component" value="Chromosome"/>
</dbReference>
<evidence type="ECO:0000256" key="1">
    <source>
        <dbReference type="SAM" id="MobiDB-lite"/>
    </source>
</evidence>
<keyword evidence="2" id="KW-0812">Transmembrane</keyword>
<dbReference type="RefSeq" id="WP_328850894.1">
    <property type="nucleotide sequence ID" value="NZ_CP108084.1"/>
</dbReference>
<keyword evidence="2" id="KW-1133">Transmembrane helix</keyword>
<name>A0ABZ1S2R1_9ACTN</name>
<keyword evidence="2" id="KW-0472">Membrane</keyword>
<accession>A0ABZ1S2R1</accession>